<feature type="compositionally biased region" description="Basic and acidic residues" evidence="1">
    <location>
        <begin position="248"/>
        <end position="271"/>
    </location>
</feature>
<feature type="compositionally biased region" description="Low complexity" evidence="1">
    <location>
        <begin position="100"/>
        <end position="113"/>
    </location>
</feature>
<dbReference type="EMBL" id="KQ241790">
    <property type="protein sequence ID" value="KNC84064.1"/>
    <property type="molecule type" value="Genomic_DNA"/>
</dbReference>
<feature type="compositionally biased region" description="Basic and acidic residues" evidence="1">
    <location>
        <begin position="290"/>
        <end position="306"/>
    </location>
</feature>
<evidence type="ECO:0000313" key="3">
    <source>
        <dbReference type="Proteomes" id="UP000054560"/>
    </source>
</evidence>
<feature type="compositionally biased region" description="Polar residues" evidence="1">
    <location>
        <begin position="273"/>
        <end position="284"/>
    </location>
</feature>
<feature type="compositionally biased region" description="Basic and acidic residues" evidence="1">
    <location>
        <begin position="463"/>
        <end position="493"/>
    </location>
</feature>
<name>A0A0L0G590_9EUKA</name>
<dbReference type="Gene3D" id="1.10.720.30">
    <property type="entry name" value="SAP domain"/>
    <property type="match status" value="1"/>
</dbReference>
<dbReference type="AlphaFoldDB" id="A0A0L0G590"/>
<feature type="region of interest" description="Disordered" evidence="1">
    <location>
        <begin position="229"/>
        <end position="338"/>
    </location>
</feature>
<keyword evidence="3" id="KW-1185">Reference proteome</keyword>
<proteinExistence type="predicted"/>
<dbReference type="Proteomes" id="UP000054560">
    <property type="component" value="Unassembled WGS sequence"/>
</dbReference>
<protein>
    <submittedName>
        <fullName evidence="2">Uncharacterized protein</fullName>
    </submittedName>
</protein>
<reference evidence="2 3" key="1">
    <citation type="submission" date="2011-02" db="EMBL/GenBank/DDBJ databases">
        <title>The Genome Sequence of Sphaeroforma arctica JP610.</title>
        <authorList>
            <consortium name="The Broad Institute Genome Sequencing Platform"/>
            <person name="Russ C."/>
            <person name="Cuomo C."/>
            <person name="Young S.K."/>
            <person name="Zeng Q."/>
            <person name="Gargeya S."/>
            <person name="Alvarado L."/>
            <person name="Berlin A."/>
            <person name="Chapman S.B."/>
            <person name="Chen Z."/>
            <person name="Freedman E."/>
            <person name="Gellesch M."/>
            <person name="Goldberg J."/>
            <person name="Griggs A."/>
            <person name="Gujja S."/>
            <person name="Heilman E."/>
            <person name="Heiman D."/>
            <person name="Howarth C."/>
            <person name="Mehta T."/>
            <person name="Neiman D."/>
            <person name="Pearson M."/>
            <person name="Roberts A."/>
            <person name="Saif S."/>
            <person name="Shea T."/>
            <person name="Shenoy N."/>
            <person name="Sisk P."/>
            <person name="Stolte C."/>
            <person name="Sykes S."/>
            <person name="White J."/>
            <person name="Yandava C."/>
            <person name="Burger G."/>
            <person name="Gray M.W."/>
            <person name="Holland P.W.H."/>
            <person name="King N."/>
            <person name="Lang F.B.F."/>
            <person name="Roger A.J."/>
            <person name="Ruiz-Trillo I."/>
            <person name="Haas B."/>
            <person name="Nusbaum C."/>
            <person name="Birren B."/>
        </authorList>
    </citation>
    <scope>NUCLEOTIDE SEQUENCE [LARGE SCALE GENOMIC DNA]</scope>
    <source>
        <strain evidence="2 3">JP610</strain>
    </source>
</reference>
<feature type="compositionally biased region" description="Basic and acidic residues" evidence="1">
    <location>
        <begin position="320"/>
        <end position="338"/>
    </location>
</feature>
<organism evidence="2 3">
    <name type="scientific">Sphaeroforma arctica JP610</name>
    <dbReference type="NCBI Taxonomy" id="667725"/>
    <lineage>
        <taxon>Eukaryota</taxon>
        <taxon>Ichthyosporea</taxon>
        <taxon>Ichthyophonida</taxon>
        <taxon>Sphaeroforma</taxon>
    </lineage>
</organism>
<feature type="region of interest" description="Disordered" evidence="1">
    <location>
        <begin position="380"/>
        <end position="502"/>
    </location>
</feature>
<feature type="compositionally biased region" description="Polar residues" evidence="1">
    <location>
        <begin position="71"/>
        <end position="98"/>
    </location>
</feature>
<dbReference type="GeneID" id="25904196"/>
<accession>A0A0L0G590</accession>
<evidence type="ECO:0000256" key="1">
    <source>
        <dbReference type="SAM" id="MobiDB-lite"/>
    </source>
</evidence>
<dbReference type="RefSeq" id="XP_014157966.1">
    <property type="nucleotide sequence ID" value="XM_014302491.1"/>
</dbReference>
<feature type="compositionally biased region" description="Low complexity" evidence="1">
    <location>
        <begin position="149"/>
        <end position="158"/>
    </location>
</feature>
<sequence>MVNLTKLTVAQLKDELTKRSVSYKKCKRKADYIQTLAEAIAQANQSPEETRNAQEAAHSPPQGIAVPNTVEVVNNDTGSHVPDNVNNQDDSRNNTHQPTDVVVNDNVANVNDSKVSDDRGIAEGNRQVDTMAEDSSVDEQPRARAPVDTSATESTTNTEEGKTHKPDTETLATNRRERTALHARVVPEAHRRLDAIAIGLHEAVSAREDALDLEADLDLDLDHGRGMGAEQIDEDLDPGLGLEGDPDPDPRRRANDEARPITRTDSSDKNAAKASTTTEISKTTAAAAESLREKLLASKMSKDKVNAEANGSARTSAGAKEQEKGSKEKERDSAKLEAENKLREKLLAERAAKALREKLLKGRQQRESIDDVRQESLDSVAEMINEEAEQAEEVRLEEERRLEKVREAEKKAQEKADEEQRMADEAQRKADAEQREADEKQVRADEQERSADETSSVVDEEMREEKRTGEKRGRHDDEGDAHESDKKARRNSDGDGDVDDRDDETHVEVTLKLGTCCILCQISGFERIYLLCVYTGMFDTPL</sequence>
<feature type="region of interest" description="Disordered" evidence="1">
    <location>
        <begin position="43"/>
        <end position="170"/>
    </location>
</feature>
<feature type="compositionally biased region" description="Basic and acidic residues" evidence="1">
    <location>
        <begin position="392"/>
        <end position="452"/>
    </location>
</feature>
<gene>
    <name evidence="2" type="ORF">SARC_03692</name>
</gene>
<dbReference type="InterPro" id="IPR036361">
    <property type="entry name" value="SAP_dom_sf"/>
</dbReference>
<feature type="compositionally biased region" description="Basic and acidic residues" evidence="1">
    <location>
        <begin position="159"/>
        <end position="170"/>
    </location>
</feature>
<evidence type="ECO:0000313" key="2">
    <source>
        <dbReference type="EMBL" id="KNC84064.1"/>
    </source>
</evidence>